<dbReference type="AlphaFoldDB" id="A0AA86T648"/>
<keyword evidence="1" id="KW-0732">Signal</keyword>
<dbReference type="Pfam" id="PF11220">
    <property type="entry name" value="DUF3015"/>
    <property type="match status" value="1"/>
</dbReference>
<keyword evidence="3" id="KW-1185">Reference proteome</keyword>
<reference evidence="2" key="1">
    <citation type="submission" date="2022-10" db="EMBL/GenBank/DDBJ databases">
        <authorList>
            <person name="Koch H."/>
        </authorList>
    </citation>
    <scope>NUCLEOTIDE SEQUENCE</scope>
    <source>
        <strain evidence="2">DNF</strain>
    </source>
</reference>
<dbReference type="InterPro" id="IPR021383">
    <property type="entry name" value="DUF3015"/>
</dbReference>
<protein>
    <recommendedName>
        <fullName evidence="4">DUF3015 domain-containing protein</fullName>
    </recommendedName>
</protein>
<evidence type="ECO:0008006" key="4">
    <source>
        <dbReference type="Google" id="ProtNLM"/>
    </source>
</evidence>
<evidence type="ECO:0000256" key="1">
    <source>
        <dbReference type="SAM" id="SignalP"/>
    </source>
</evidence>
<accession>A0AA86T648</accession>
<name>A0AA86T648_9BACT</name>
<dbReference type="KEGG" id="nti:DNFV4_01489"/>
<evidence type="ECO:0000313" key="3">
    <source>
        <dbReference type="Proteomes" id="UP001179121"/>
    </source>
</evidence>
<feature type="signal peptide" evidence="1">
    <location>
        <begin position="1"/>
        <end position="28"/>
    </location>
</feature>
<dbReference type="Proteomes" id="UP001179121">
    <property type="component" value="Chromosome"/>
</dbReference>
<sequence>MTRRTRPYRTFGLLLGLMTLLPGCTTKATLDSTSDTVSNFLSSTSGRSWLTEDGLVRDDIKAEAFMAINRDHLEQDLARGEGEYLTSAGTLLSVPAEHQLRFRAHARTQFEQLASDTTPEQGILPLLISSARSLLQSNRTSVR</sequence>
<dbReference type="EMBL" id="OX365700">
    <property type="protein sequence ID" value="CAI4031057.1"/>
    <property type="molecule type" value="Genomic_DNA"/>
</dbReference>
<gene>
    <name evidence="2" type="ORF">DNFV4_01489</name>
</gene>
<proteinExistence type="predicted"/>
<feature type="chain" id="PRO_5041706070" description="DUF3015 domain-containing protein" evidence="1">
    <location>
        <begin position="29"/>
        <end position="143"/>
    </location>
</feature>
<dbReference type="RefSeq" id="WP_289268020.1">
    <property type="nucleotide sequence ID" value="NZ_OX365700.1"/>
</dbReference>
<organism evidence="2 3">
    <name type="scientific">Nitrospira tepida</name>
    <dbReference type="NCBI Taxonomy" id="2973512"/>
    <lineage>
        <taxon>Bacteria</taxon>
        <taxon>Pseudomonadati</taxon>
        <taxon>Nitrospirota</taxon>
        <taxon>Nitrospiria</taxon>
        <taxon>Nitrospirales</taxon>
        <taxon>Nitrospiraceae</taxon>
        <taxon>Nitrospira</taxon>
    </lineage>
</organism>
<evidence type="ECO:0000313" key="2">
    <source>
        <dbReference type="EMBL" id="CAI4031057.1"/>
    </source>
</evidence>